<dbReference type="AlphaFoldDB" id="C6PNU4"/>
<protein>
    <submittedName>
        <fullName evidence="1">Diaminopimelate epimerase</fullName>
    </submittedName>
</protein>
<evidence type="ECO:0000313" key="1">
    <source>
        <dbReference type="EMBL" id="EET89022.1"/>
    </source>
</evidence>
<gene>
    <name evidence="1" type="ORF">CcarbDRAFT_0461</name>
</gene>
<dbReference type="EMBL" id="ACVI01000005">
    <property type="protein sequence ID" value="EET89022.1"/>
    <property type="molecule type" value="Genomic_DNA"/>
</dbReference>
<comment type="caution">
    <text evidence="1">The sequence shown here is derived from an EMBL/GenBank/DDBJ whole genome shotgun (WGS) entry which is preliminary data.</text>
</comment>
<reference evidence="1 2" key="1">
    <citation type="submission" date="2009-06" db="EMBL/GenBank/DDBJ databases">
        <title>The draft genome of Clostridium carboxidivorans P7.</title>
        <authorList>
            <consortium name="US DOE Joint Genome Institute (JGI-PGF)"/>
            <person name="Lucas S."/>
            <person name="Copeland A."/>
            <person name="Lapidus A."/>
            <person name="Glavina del Rio T."/>
            <person name="Tice H."/>
            <person name="Bruce D."/>
            <person name="Goodwin L."/>
            <person name="Pitluck S."/>
            <person name="Larimer F."/>
            <person name="Land M.L."/>
            <person name="Hauser L."/>
            <person name="Hemme C.L."/>
        </authorList>
    </citation>
    <scope>NUCLEOTIDE SEQUENCE [LARGE SCALE GENOMIC DNA]</scope>
    <source>
        <strain evidence="1 2">P7</strain>
    </source>
</reference>
<evidence type="ECO:0000313" key="2">
    <source>
        <dbReference type="Proteomes" id="UP000004198"/>
    </source>
</evidence>
<keyword evidence="2" id="KW-1185">Reference proteome</keyword>
<sequence>MNLVDEKVKIKMLGGELLIRIDAAWNIEMTGEVRQIAEGTLSNELIEDLDK</sequence>
<accession>C6PNU4</accession>
<dbReference type="KEGG" id="cck:Ccar_10705"/>
<dbReference type="PATRIC" id="fig|536227.13.peg.2241"/>
<organism evidence="1 2">
    <name type="scientific">Clostridium carboxidivorans P7</name>
    <dbReference type="NCBI Taxonomy" id="536227"/>
    <lineage>
        <taxon>Bacteria</taxon>
        <taxon>Bacillati</taxon>
        <taxon>Bacillota</taxon>
        <taxon>Clostridia</taxon>
        <taxon>Eubacteriales</taxon>
        <taxon>Clostridiaceae</taxon>
        <taxon>Clostridium</taxon>
    </lineage>
</organism>
<dbReference type="Proteomes" id="UP000004198">
    <property type="component" value="Unassembled WGS sequence"/>
</dbReference>
<name>C6PNU4_9CLOT</name>
<dbReference type="STRING" id="536227.Ccar_10705"/>
<proteinExistence type="predicted"/>